<keyword evidence="3" id="KW-1185">Reference proteome</keyword>
<protein>
    <submittedName>
        <fullName evidence="2">Uncharacterized protein</fullName>
    </submittedName>
</protein>
<name>A0A484CWP7_PERFV</name>
<accession>A0A484CWP7</accession>
<dbReference type="Proteomes" id="UP000295070">
    <property type="component" value="Chromosome 11"/>
</dbReference>
<comment type="caution">
    <text evidence="2">The sequence shown here is derived from an EMBL/GenBank/DDBJ whole genome shotgun (WGS) entry which is preliminary data.</text>
</comment>
<dbReference type="AlphaFoldDB" id="A0A484CWP7"/>
<feature type="region of interest" description="Disordered" evidence="1">
    <location>
        <begin position="177"/>
        <end position="197"/>
    </location>
</feature>
<reference evidence="2 3" key="1">
    <citation type="submission" date="2019-01" db="EMBL/GenBank/DDBJ databases">
        <title>A chromosome-scale genome assembly of the yellow perch, Perca flavescens.</title>
        <authorList>
            <person name="Feron R."/>
            <person name="Morvezen R."/>
            <person name="Bestin A."/>
            <person name="Haffray P."/>
            <person name="Klopp C."/>
            <person name="Zahm M."/>
            <person name="Cabau C."/>
            <person name="Roques C."/>
            <person name="Donnadieu C."/>
            <person name="Bouchez O."/>
            <person name="Christie M."/>
            <person name="Larson W."/>
            <person name="Guiguen Y."/>
        </authorList>
    </citation>
    <scope>NUCLEOTIDE SEQUENCE [LARGE SCALE GENOMIC DNA]</scope>
    <source>
        <strain evidence="2">YP-PL-M2</strain>
        <tissue evidence="2">Blood</tissue>
    </source>
</reference>
<dbReference type="EMBL" id="SCKG01000011">
    <property type="protein sequence ID" value="TDH07190.1"/>
    <property type="molecule type" value="Genomic_DNA"/>
</dbReference>
<evidence type="ECO:0000313" key="2">
    <source>
        <dbReference type="EMBL" id="TDH07190.1"/>
    </source>
</evidence>
<evidence type="ECO:0000256" key="1">
    <source>
        <dbReference type="SAM" id="MobiDB-lite"/>
    </source>
</evidence>
<gene>
    <name evidence="2" type="ORF">EPR50_G00121050</name>
</gene>
<evidence type="ECO:0000313" key="3">
    <source>
        <dbReference type="Proteomes" id="UP000295070"/>
    </source>
</evidence>
<proteinExistence type="predicted"/>
<organism evidence="2 3">
    <name type="scientific">Perca flavescens</name>
    <name type="common">American yellow perch</name>
    <name type="synonym">Morone flavescens</name>
    <dbReference type="NCBI Taxonomy" id="8167"/>
    <lineage>
        <taxon>Eukaryota</taxon>
        <taxon>Metazoa</taxon>
        <taxon>Chordata</taxon>
        <taxon>Craniata</taxon>
        <taxon>Vertebrata</taxon>
        <taxon>Euteleostomi</taxon>
        <taxon>Actinopterygii</taxon>
        <taxon>Neopterygii</taxon>
        <taxon>Teleostei</taxon>
        <taxon>Neoteleostei</taxon>
        <taxon>Acanthomorphata</taxon>
        <taxon>Eupercaria</taxon>
        <taxon>Perciformes</taxon>
        <taxon>Percoidei</taxon>
        <taxon>Percidae</taxon>
        <taxon>Percinae</taxon>
        <taxon>Perca</taxon>
    </lineage>
</organism>
<sequence>MVTLSILSSNHSRGQITFLRPLFLVPVGDRTKETSTLLVIPTILSRCQGDSLNILQALSQDQTTLFSPTVHREANQDMDLVLVQAKDRDMDLDQVLVQAKDGDMDLDQVLVQAKDWDMDLDQVLVHSKDRVMDLDQVLVQAYAMAVDTAMARAMYAMDTAMATGTGTGMVTGMSDVTRKEGTLGGPPAAPAAVTRTR</sequence>